<dbReference type="Proteomes" id="UP000562027">
    <property type="component" value="Unassembled WGS sequence"/>
</dbReference>
<evidence type="ECO:0000256" key="1">
    <source>
        <dbReference type="SAM" id="Coils"/>
    </source>
</evidence>
<proteinExistence type="predicted"/>
<keyword evidence="3" id="KW-1185">Reference proteome</keyword>
<dbReference type="RefSeq" id="WP_184303988.1">
    <property type="nucleotide sequence ID" value="NZ_JACHLP010000011.1"/>
</dbReference>
<sequence length="428" mass="47261">MKTIPPGVPKAHPHAPRLAARHFPLLGVLALATGLGPGSAQALAYQEALALAEQQSPGLTAQHLQLEAAGAAHGAAAALPDPKLSIGLENLPIGGMDRWSLTRDFMTMQRLALMQEVPNQAKREARVQLAQARSERERAGLALQRLQIRQALGQAWVAAQSAERRQALLDALLAENQRLQDSLPARVAGGSAQAADVLAARQENLALLDRRDELQRDTRKARTALRRWLGTRADEALDDAPPPLAIPIEQLRAELQRHAELALYPALREVAAAELREAQAESRGDWSWELAYSRRGRQWGDMLSFQLSFDLPWQQGQRQGPLIRAKQLESQRVEAEQEEASRRHLQALEESVLELQSLERQIERLQSDGMTLAVERSALALSRYQSGKAELASVLAARAQVLEARLRLIELQAQRDGLRVRLNSLIAD</sequence>
<evidence type="ECO:0000313" key="3">
    <source>
        <dbReference type="Proteomes" id="UP000562027"/>
    </source>
</evidence>
<keyword evidence="1" id="KW-0175">Coiled coil</keyword>
<dbReference type="Gene3D" id="1.20.1600.10">
    <property type="entry name" value="Outer membrane efflux proteins (OEP)"/>
    <property type="match status" value="1"/>
</dbReference>
<gene>
    <name evidence="2" type="ORF">HNP55_004296</name>
</gene>
<comment type="caution">
    <text evidence="2">The sequence shown here is derived from an EMBL/GenBank/DDBJ whole genome shotgun (WGS) entry which is preliminary data.</text>
</comment>
<feature type="coiled-coil region" evidence="1">
    <location>
        <begin position="129"/>
        <end position="217"/>
    </location>
</feature>
<dbReference type="GO" id="GO:0015562">
    <property type="term" value="F:efflux transmembrane transporter activity"/>
    <property type="evidence" value="ECO:0007669"/>
    <property type="project" value="InterPro"/>
</dbReference>
<feature type="coiled-coil region" evidence="1">
    <location>
        <begin position="323"/>
        <end position="375"/>
    </location>
</feature>
<dbReference type="InterPro" id="IPR010131">
    <property type="entry name" value="MdtP/NodT-like"/>
</dbReference>
<accession>A0A840LAY3</accession>
<evidence type="ECO:0000313" key="2">
    <source>
        <dbReference type="EMBL" id="MBB4845744.1"/>
    </source>
</evidence>
<dbReference type="AlphaFoldDB" id="A0A840LAY3"/>
<dbReference type="PANTHER" id="PTHR30203">
    <property type="entry name" value="OUTER MEMBRANE CATION EFFLUX PROTEIN"/>
    <property type="match status" value="1"/>
</dbReference>
<dbReference type="SUPFAM" id="SSF56954">
    <property type="entry name" value="Outer membrane efflux proteins (OEP)"/>
    <property type="match status" value="1"/>
</dbReference>
<dbReference type="PANTHER" id="PTHR30203:SF24">
    <property type="entry name" value="BLR4935 PROTEIN"/>
    <property type="match status" value="1"/>
</dbReference>
<dbReference type="EMBL" id="JACHLP010000011">
    <property type="protein sequence ID" value="MBB4845744.1"/>
    <property type="molecule type" value="Genomic_DNA"/>
</dbReference>
<reference evidence="2 3" key="1">
    <citation type="submission" date="2020-08" db="EMBL/GenBank/DDBJ databases">
        <title>Functional genomics of gut bacteria from endangered species of beetles.</title>
        <authorList>
            <person name="Carlos-Shanley C."/>
        </authorList>
    </citation>
    <scope>NUCLEOTIDE SEQUENCE [LARGE SCALE GENOMIC DNA]</scope>
    <source>
        <strain evidence="2 3">S00239</strain>
    </source>
</reference>
<organism evidence="2 3">
    <name type="scientific">Roseateles oligotrophus</name>
    <dbReference type="NCBI Taxonomy" id="1769250"/>
    <lineage>
        <taxon>Bacteria</taxon>
        <taxon>Pseudomonadati</taxon>
        <taxon>Pseudomonadota</taxon>
        <taxon>Betaproteobacteria</taxon>
        <taxon>Burkholderiales</taxon>
        <taxon>Sphaerotilaceae</taxon>
        <taxon>Roseateles</taxon>
    </lineage>
</organism>
<protein>
    <submittedName>
        <fullName evidence="2">Outer membrane protein TolC</fullName>
    </submittedName>
</protein>
<name>A0A840LAY3_9BURK</name>